<sequence length="58" mass="5768">MGLLEDISDTVSGFVDTVSGAVSGAVSGDIPSIAGYTAPSWDPIVDLSGVNLSGLEDI</sequence>
<accession>X1A543</accession>
<organism evidence="1">
    <name type="scientific">marine sediment metagenome</name>
    <dbReference type="NCBI Taxonomy" id="412755"/>
    <lineage>
        <taxon>unclassified sequences</taxon>
        <taxon>metagenomes</taxon>
        <taxon>ecological metagenomes</taxon>
    </lineage>
</organism>
<proteinExistence type="predicted"/>
<name>X1A543_9ZZZZ</name>
<dbReference type="AlphaFoldDB" id="X1A543"/>
<reference evidence="1" key="1">
    <citation type="journal article" date="2014" name="Front. Microbiol.">
        <title>High frequency of phylogenetically diverse reductive dehalogenase-homologous genes in deep subseafloor sedimentary metagenomes.</title>
        <authorList>
            <person name="Kawai M."/>
            <person name="Futagami T."/>
            <person name="Toyoda A."/>
            <person name="Takaki Y."/>
            <person name="Nishi S."/>
            <person name="Hori S."/>
            <person name="Arai W."/>
            <person name="Tsubouchi T."/>
            <person name="Morono Y."/>
            <person name="Uchiyama I."/>
            <person name="Ito T."/>
            <person name="Fujiyama A."/>
            <person name="Inagaki F."/>
            <person name="Takami H."/>
        </authorList>
    </citation>
    <scope>NUCLEOTIDE SEQUENCE</scope>
    <source>
        <strain evidence="1">Expedition CK06-06</strain>
    </source>
</reference>
<gene>
    <name evidence="1" type="ORF">S01H4_35192</name>
</gene>
<comment type="caution">
    <text evidence="1">The sequence shown here is derived from an EMBL/GenBank/DDBJ whole genome shotgun (WGS) entry which is preliminary data.</text>
</comment>
<dbReference type="EMBL" id="BART01018683">
    <property type="protein sequence ID" value="GAG76869.1"/>
    <property type="molecule type" value="Genomic_DNA"/>
</dbReference>
<evidence type="ECO:0000313" key="1">
    <source>
        <dbReference type="EMBL" id="GAG76869.1"/>
    </source>
</evidence>
<protein>
    <submittedName>
        <fullName evidence="1">Uncharacterized protein</fullName>
    </submittedName>
</protein>
<feature type="non-terminal residue" evidence="1">
    <location>
        <position position="58"/>
    </location>
</feature>